<gene>
    <name evidence="2" type="ORF">KQX54_015467</name>
</gene>
<dbReference type="AlphaFoldDB" id="A0AAV7HV50"/>
<protein>
    <submittedName>
        <fullName evidence="2">Uncharacterized protein</fullName>
    </submittedName>
</protein>
<dbReference type="EMBL" id="JAHXZJ010002982">
    <property type="protein sequence ID" value="KAH0535251.1"/>
    <property type="molecule type" value="Genomic_DNA"/>
</dbReference>
<proteinExistence type="predicted"/>
<comment type="caution">
    <text evidence="2">The sequence shown here is derived from an EMBL/GenBank/DDBJ whole genome shotgun (WGS) entry which is preliminary data.</text>
</comment>
<evidence type="ECO:0000256" key="1">
    <source>
        <dbReference type="SAM" id="MobiDB-lite"/>
    </source>
</evidence>
<name>A0AAV7HV50_COTGL</name>
<reference evidence="2 3" key="1">
    <citation type="journal article" date="2021" name="J. Hered.">
        <title>A chromosome-level genome assembly of the parasitoid wasp, Cotesia glomerata (Hymenoptera: Braconidae).</title>
        <authorList>
            <person name="Pinto B.J."/>
            <person name="Weis J.J."/>
            <person name="Gamble T."/>
            <person name="Ode P.J."/>
            <person name="Paul R."/>
            <person name="Zaspel J.M."/>
        </authorList>
    </citation>
    <scope>NUCLEOTIDE SEQUENCE [LARGE SCALE GENOMIC DNA]</scope>
    <source>
        <strain evidence="2">CgM1</strain>
    </source>
</reference>
<feature type="region of interest" description="Disordered" evidence="1">
    <location>
        <begin position="1"/>
        <end position="20"/>
    </location>
</feature>
<accession>A0AAV7HV50</accession>
<evidence type="ECO:0000313" key="2">
    <source>
        <dbReference type="EMBL" id="KAH0535251.1"/>
    </source>
</evidence>
<sequence length="87" mass="9578">MKRASTSDKANTVGHLLTNKKDQLPDSHQVKVAILGSGYTGVAVAVSLLFKEYTAENQKETLKLPDQNGDVNERRVELDAGLRRKRG</sequence>
<feature type="compositionally biased region" description="Basic and acidic residues" evidence="1">
    <location>
        <begin position="71"/>
        <end position="87"/>
    </location>
</feature>
<dbReference type="Proteomes" id="UP000826195">
    <property type="component" value="Unassembled WGS sequence"/>
</dbReference>
<evidence type="ECO:0000313" key="3">
    <source>
        <dbReference type="Proteomes" id="UP000826195"/>
    </source>
</evidence>
<feature type="region of interest" description="Disordered" evidence="1">
    <location>
        <begin position="64"/>
        <end position="87"/>
    </location>
</feature>
<keyword evidence="3" id="KW-1185">Reference proteome</keyword>
<organism evidence="2 3">
    <name type="scientific">Cotesia glomerata</name>
    <name type="common">Lepidopteran parasitic wasp</name>
    <name type="synonym">Apanteles glomeratus</name>
    <dbReference type="NCBI Taxonomy" id="32391"/>
    <lineage>
        <taxon>Eukaryota</taxon>
        <taxon>Metazoa</taxon>
        <taxon>Ecdysozoa</taxon>
        <taxon>Arthropoda</taxon>
        <taxon>Hexapoda</taxon>
        <taxon>Insecta</taxon>
        <taxon>Pterygota</taxon>
        <taxon>Neoptera</taxon>
        <taxon>Endopterygota</taxon>
        <taxon>Hymenoptera</taxon>
        <taxon>Apocrita</taxon>
        <taxon>Ichneumonoidea</taxon>
        <taxon>Braconidae</taxon>
        <taxon>Microgastrinae</taxon>
        <taxon>Cotesia</taxon>
    </lineage>
</organism>